<dbReference type="RefSeq" id="WP_133220726.1">
    <property type="nucleotide sequence ID" value="NZ_NRSG01000086.1"/>
</dbReference>
<keyword evidence="2" id="KW-1185">Reference proteome</keyword>
<dbReference type="EMBL" id="NRSG01000086">
    <property type="protein sequence ID" value="MBK1659153.1"/>
    <property type="molecule type" value="Genomic_DNA"/>
</dbReference>
<dbReference type="Proteomes" id="UP000697995">
    <property type="component" value="Unassembled WGS sequence"/>
</dbReference>
<evidence type="ECO:0000313" key="1">
    <source>
        <dbReference type="EMBL" id="MBK1659153.1"/>
    </source>
</evidence>
<comment type="caution">
    <text evidence="1">The sequence shown here is derived from an EMBL/GenBank/DDBJ whole genome shotgun (WGS) entry which is preliminary data.</text>
</comment>
<gene>
    <name evidence="1" type="ORF">CKO45_13005</name>
</gene>
<evidence type="ECO:0000313" key="2">
    <source>
        <dbReference type="Proteomes" id="UP000697995"/>
    </source>
</evidence>
<protein>
    <submittedName>
        <fullName evidence="1">Uncharacterized protein</fullName>
    </submittedName>
</protein>
<proteinExistence type="predicted"/>
<reference evidence="1 2" key="1">
    <citation type="journal article" date="2020" name="Microorganisms">
        <title>Osmotic Adaptation and Compatible Solute Biosynthesis of Phototrophic Bacteria as Revealed from Genome Analyses.</title>
        <authorList>
            <person name="Imhoff J.F."/>
            <person name="Rahn T."/>
            <person name="Kunzel S."/>
            <person name="Keller A."/>
            <person name="Neulinger S.C."/>
        </authorList>
    </citation>
    <scope>NUCLEOTIDE SEQUENCE [LARGE SCALE GENOMIC DNA]</scope>
    <source>
        <strain evidence="1 2">DSM 15382</strain>
    </source>
</reference>
<organism evidence="1 2">
    <name type="scientific">Paracraurococcus ruber</name>
    <dbReference type="NCBI Taxonomy" id="77675"/>
    <lineage>
        <taxon>Bacteria</taxon>
        <taxon>Pseudomonadati</taxon>
        <taxon>Pseudomonadota</taxon>
        <taxon>Alphaproteobacteria</taxon>
        <taxon>Acetobacterales</taxon>
        <taxon>Roseomonadaceae</taxon>
        <taxon>Paracraurococcus</taxon>
    </lineage>
</organism>
<sequence length="98" mass="10710">MIPPTEPEAAGRLRRALEGFRKAQNLLLAAHRQLKGMPSDEVDRFWLAAGARLERHLHLAATEVLAAFKAFSAAGLVAGANDRHMITEAQRLLTEGGR</sequence>
<name>A0ABS1CX92_9PROT</name>
<accession>A0ABS1CX92</accession>